<evidence type="ECO:0000313" key="2">
    <source>
        <dbReference type="EMBL" id="PSU25108.1"/>
    </source>
</evidence>
<dbReference type="OrthoDB" id="5903911at2"/>
<name>A0A2T3IFM4_9GAMM</name>
<proteinExistence type="predicted"/>
<keyword evidence="1" id="KW-1133">Transmembrane helix</keyword>
<dbReference type="EMBL" id="PYMK01000025">
    <property type="protein sequence ID" value="PSU25108.1"/>
    <property type="molecule type" value="Genomic_DNA"/>
</dbReference>
<evidence type="ECO:0000313" key="3">
    <source>
        <dbReference type="Proteomes" id="UP000240254"/>
    </source>
</evidence>
<organism evidence="2 3">
    <name type="scientific">Photobacterium aquimaris</name>
    <dbReference type="NCBI Taxonomy" id="512643"/>
    <lineage>
        <taxon>Bacteria</taxon>
        <taxon>Pseudomonadati</taxon>
        <taxon>Pseudomonadota</taxon>
        <taxon>Gammaproteobacteria</taxon>
        <taxon>Vibrionales</taxon>
        <taxon>Vibrionaceae</taxon>
        <taxon>Photobacterium</taxon>
    </lineage>
</organism>
<evidence type="ECO:0000256" key="1">
    <source>
        <dbReference type="SAM" id="Phobius"/>
    </source>
</evidence>
<feature type="transmembrane region" description="Helical" evidence="1">
    <location>
        <begin position="184"/>
        <end position="216"/>
    </location>
</feature>
<gene>
    <name evidence="2" type="ORF">CTM88_18020</name>
</gene>
<protein>
    <submittedName>
        <fullName evidence="2">Uncharacterized protein</fullName>
    </submittedName>
</protein>
<keyword evidence="1" id="KW-0472">Membrane</keyword>
<comment type="caution">
    <text evidence="2">The sequence shown here is derived from an EMBL/GenBank/DDBJ whole genome shotgun (WGS) entry which is preliminary data.</text>
</comment>
<dbReference type="AlphaFoldDB" id="A0A2T3IFM4"/>
<keyword evidence="1" id="KW-0812">Transmembrane</keyword>
<feature type="transmembrane region" description="Helical" evidence="1">
    <location>
        <begin position="162"/>
        <end position="178"/>
    </location>
</feature>
<feature type="transmembrane region" description="Helical" evidence="1">
    <location>
        <begin position="85"/>
        <end position="113"/>
    </location>
</feature>
<feature type="transmembrane region" description="Helical" evidence="1">
    <location>
        <begin position="133"/>
        <end position="150"/>
    </location>
</feature>
<dbReference type="Proteomes" id="UP000240254">
    <property type="component" value="Unassembled WGS sequence"/>
</dbReference>
<sequence>MSDVHSLIVSFLLLLLIPKLTVKNKVTYYLFGIIGVPIHEMSHYLIARCVGFQIDDAKFIQDPSVNNGCAGYVVYRYKPTLINEVLVVFVGLAPLYIGSVLIYLITQFFGYPIFDKNVNALQFVLDSMSTLDVKWVIYAWLVASITVNMMPSSQDLKTSVRGLLLFSLIILLISYFFKNELMEILAVFAGGLSSCITVGVSVVVPFIAIFSIYNFISSFRKKNPI</sequence>
<dbReference type="RefSeq" id="WP_065176499.1">
    <property type="nucleotide sequence ID" value="NZ_LZFA01000014.1"/>
</dbReference>
<reference evidence="2 3" key="1">
    <citation type="submission" date="2018-03" db="EMBL/GenBank/DDBJ databases">
        <title>Whole genome sequencing of Histamine producing bacteria.</title>
        <authorList>
            <person name="Butler K."/>
        </authorList>
    </citation>
    <scope>NUCLEOTIDE SEQUENCE [LARGE SCALE GENOMIC DNA]</scope>
    <source>
        <strain evidence="2 3">BS2</strain>
    </source>
</reference>
<accession>A0A2T3IFM4</accession>
<feature type="transmembrane region" description="Helical" evidence="1">
    <location>
        <begin position="6"/>
        <end position="22"/>
    </location>
</feature>